<dbReference type="EMBL" id="CM000126">
    <property type="protein sequence ID" value="EEC71950.1"/>
    <property type="molecule type" value="Genomic_DNA"/>
</dbReference>
<dbReference type="Proteomes" id="UP000007015">
    <property type="component" value="Chromosome 1"/>
</dbReference>
<dbReference type="AlphaFoldDB" id="B8A7P5"/>
<dbReference type="HOGENOM" id="CLU_2926787_0_0_1"/>
<organism evidence="1 2">
    <name type="scientific">Oryza sativa subsp. indica</name>
    <name type="common">Rice</name>
    <dbReference type="NCBI Taxonomy" id="39946"/>
    <lineage>
        <taxon>Eukaryota</taxon>
        <taxon>Viridiplantae</taxon>
        <taxon>Streptophyta</taxon>
        <taxon>Embryophyta</taxon>
        <taxon>Tracheophyta</taxon>
        <taxon>Spermatophyta</taxon>
        <taxon>Magnoliopsida</taxon>
        <taxon>Liliopsida</taxon>
        <taxon>Poales</taxon>
        <taxon>Poaceae</taxon>
        <taxon>BOP clade</taxon>
        <taxon>Oryzoideae</taxon>
        <taxon>Oryzeae</taxon>
        <taxon>Oryzinae</taxon>
        <taxon>Oryza</taxon>
        <taxon>Oryza sativa</taxon>
    </lineage>
</organism>
<accession>B8A7P5</accession>
<evidence type="ECO:0000313" key="2">
    <source>
        <dbReference type="Proteomes" id="UP000007015"/>
    </source>
</evidence>
<gene>
    <name evidence="1" type="ORF">OsI_04773</name>
</gene>
<sequence length="61" mass="6744">MGKPELACLRSLSSFTSQLPQPVEHSGICKICSHIIQFSHTTKKKRFSSVLQSSSVRKPAD</sequence>
<evidence type="ECO:0000313" key="1">
    <source>
        <dbReference type="EMBL" id="EEC71950.1"/>
    </source>
</evidence>
<protein>
    <submittedName>
        <fullName evidence="1">Uncharacterized protein</fullName>
    </submittedName>
</protein>
<keyword evidence="2" id="KW-1185">Reference proteome</keyword>
<name>B8A7P5_ORYSI</name>
<reference evidence="1 2" key="1">
    <citation type="journal article" date="2005" name="PLoS Biol.">
        <title>The genomes of Oryza sativa: a history of duplications.</title>
        <authorList>
            <person name="Yu J."/>
            <person name="Wang J."/>
            <person name="Lin W."/>
            <person name="Li S."/>
            <person name="Li H."/>
            <person name="Zhou J."/>
            <person name="Ni P."/>
            <person name="Dong W."/>
            <person name="Hu S."/>
            <person name="Zeng C."/>
            <person name="Zhang J."/>
            <person name="Zhang Y."/>
            <person name="Li R."/>
            <person name="Xu Z."/>
            <person name="Li S."/>
            <person name="Li X."/>
            <person name="Zheng H."/>
            <person name="Cong L."/>
            <person name="Lin L."/>
            <person name="Yin J."/>
            <person name="Geng J."/>
            <person name="Li G."/>
            <person name="Shi J."/>
            <person name="Liu J."/>
            <person name="Lv H."/>
            <person name="Li J."/>
            <person name="Wang J."/>
            <person name="Deng Y."/>
            <person name="Ran L."/>
            <person name="Shi X."/>
            <person name="Wang X."/>
            <person name="Wu Q."/>
            <person name="Li C."/>
            <person name="Ren X."/>
            <person name="Wang J."/>
            <person name="Wang X."/>
            <person name="Li D."/>
            <person name="Liu D."/>
            <person name="Zhang X."/>
            <person name="Ji Z."/>
            <person name="Zhao W."/>
            <person name="Sun Y."/>
            <person name="Zhang Z."/>
            <person name="Bao J."/>
            <person name="Han Y."/>
            <person name="Dong L."/>
            <person name="Ji J."/>
            <person name="Chen P."/>
            <person name="Wu S."/>
            <person name="Liu J."/>
            <person name="Xiao Y."/>
            <person name="Bu D."/>
            <person name="Tan J."/>
            <person name="Yang L."/>
            <person name="Ye C."/>
            <person name="Zhang J."/>
            <person name="Xu J."/>
            <person name="Zhou Y."/>
            <person name="Yu Y."/>
            <person name="Zhang B."/>
            <person name="Zhuang S."/>
            <person name="Wei H."/>
            <person name="Liu B."/>
            <person name="Lei M."/>
            <person name="Yu H."/>
            <person name="Li Y."/>
            <person name="Xu H."/>
            <person name="Wei S."/>
            <person name="He X."/>
            <person name="Fang L."/>
            <person name="Zhang Z."/>
            <person name="Zhang Y."/>
            <person name="Huang X."/>
            <person name="Su Z."/>
            <person name="Tong W."/>
            <person name="Li J."/>
            <person name="Tong Z."/>
            <person name="Li S."/>
            <person name="Ye J."/>
            <person name="Wang L."/>
            <person name="Fang L."/>
            <person name="Lei T."/>
            <person name="Chen C."/>
            <person name="Chen H."/>
            <person name="Xu Z."/>
            <person name="Li H."/>
            <person name="Huang H."/>
            <person name="Zhang F."/>
            <person name="Xu H."/>
            <person name="Li N."/>
            <person name="Zhao C."/>
            <person name="Li S."/>
            <person name="Dong L."/>
            <person name="Huang Y."/>
            <person name="Li L."/>
            <person name="Xi Y."/>
            <person name="Qi Q."/>
            <person name="Li W."/>
            <person name="Zhang B."/>
            <person name="Hu W."/>
            <person name="Zhang Y."/>
            <person name="Tian X."/>
            <person name="Jiao Y."/>
            <person name="Liang X."/>
            <person name="Jin J."/>
            <person name="Gao L."/>
            <person name="Zheng W."/>
            <person name="Hao B."/>
            <person name="Liu S."/>
            <person name="Wang W."/>
            <person name="Yuan L."/>
            <person name="Cao M."/>
            <person name="McDermott J."/>
            <person name="Samudrala R."/>
            <person name="Wang J."/>
            <person name="Wong G.K."/>
            <person name="Yang H."/>
        </authorList>
    </citation>
    <scope>NUCLEOTIDE SEQUENCE [LARGE SCALE GENOMIC DNA]</scope>
    <source>
        <strain evidence="2">cv. 93-11</strain>
    </source>
</reference>
<proteinExistence type="predicted"/>
<dbReference type="Gramene" id="BGIOSGA004974-TA">
    <property type="protein sequence ID" value="BGIOSGA004974-PA"/>
    <property type="gene ID" value="BGIOSGA004974"/>
</dbReference>